<evidence type="ECO:0000256" key="3">
    <source>
        <dbReference type="ARBA" id="ARBA00022737"/>
    </source>
</evidence>
<dbReference type="SMART" id="SM00032">
    <property type="entry name" value="CCP"/>
    <property type="match status" value="2"/>
</dbReference>
<name>A0A9Q0Y8H6_HOLLE</name>
<comment type="subcellular location">
    <subcellularLocation>
        <location evidence="1">Membrane</location>
    </subcellularLocation>
</comment>
<dbReference type="Gene3D" id="2.10.70.10">
    <property type="entry name" value="Complement Module, domain 1"/>
    <property type="match status" value="2"/>
</dbReference>
<dbReference type="InterPro" id="IPR035976">
    <property type="entry name" value="Sushi/SCR/CCP_sf"/>
</dbReference>
<sequence>MLSFVFWCKTTAETASVATAQTANILVGPPGRTELLMRFDTRSVLSPNASLEKIHYEFGLSWMLDVNSSLFTYLPPYDFFSFHNPGFTPTLEFPDAKRCKVEAVRILCGESVSCLFDAVTTGSLNFANDSLQENKVFEKIKEQSIKIVSCGFPGKVKNGYTNGSIYLQGSVLSVMCGKGFSLVGSTVLTCEETGRWSDFLPTCIPDEICAPPNISNAQLTESNYTLGSFLGVSCLDGFTLDGPSVLNCTETGKWIPELPECNKNHFFSTAIIIKTIAAVVSALILLVIIIFATVLIGRKKCGRRPTKSDMHQMAKQKAEQIYYVHDTDVYDNASC</sequence>
<keyword evidence="3" id="KW-0677">Repeat</keyword>
<keyword evidence="7" id="KW-1133">Transmembrane helix</keyword>
<evidence type="ECO:0000256" key="6">
    <source>
        <dbReference type="PROSITE-ProRule" id="PRU00302"/>
    </source>
</evidence>
<feature type="disulfide bond" evidence="6">
    <location>
        <begin position="234"/>
        <end position="261"/>
    </location>
</feature>
<evidence type="ECO:0000256" key="2">
    <source>
        <dbReference type="ARBA" id="ARBA00022729"/>
    </source>
</evidence>
<keyword evidence="5 6" id="KW-1015">Disulfide bond</keyword>
<gene>
    <name evidence="9" type="ORF">HOLleu_44946</name>
</gene>
<reference evidence="9" key="1">
    <citation type="submission" date="2021-10" db="EMBL/GenBank/DDBJ databases">
        <title>Tropical sea cucumber genome reveals ecological adaptation and Cuvierian tubules defense mechanism.</title>
        <authorList>
            <person name="Chen T."/>
        </authorList>
    </citation>
    <scope>NUCLEOTIDE SEQUENCE</scope>
    <source>
        <strain evidence="9">Nanhai2018</strain>
        <tissue evidence="9">Muscle</tissue>
    </source>
</reference>
<keyword evidence="4 7" id="KW-0472">Membrane</keyword>
<dbReference type="InterPro" id="IPR000436">
    <property type="entry name" value="Sushi_SCR_CCP_dom"/>
</dbReference>
<keyword evidence="6" id="KW-0768">Sushi</keyword>
<dbReference type="PANTHER" id="PTHR45656:SF4">
    <property type="entry name" value="PROTEIN CBR-CLEC-78"/>
    <property type="match status" value="1"/>
</dbReference>
<dbReference type="Pfam" id="PF00084">
    <property type="entry name" value="Sushi"/>
    <property type="match status" value="2"/>
</dbReference>
<evidence type="ECO:0000256" key="1">
    <source>
        <dbReference type="ARBA" id="ARBA00004370"/>
    </source>
</evidence>
<evidence type="ECO:0000256" key="7">
    <source>
        <dbReference type="SAM" id="Phobius"/>
    </source>
</evidence>
<evidence type="ECO:0000313" key="9">
    <source>
        <dbReference type="EMBL" id="KAJ8017558.1"/>
    </source>
</evidence>
<dbReference type="AlphaFoldDB" id="A0A9Q0Y8H6"/>
<proteinExistence type="predicted"/>
<organism evidence="9 10">
    <name type="scientific">Holothuria leucospilota</name>
    <name type="common">Black long sea cucumber</name>
    <name type="synonym">Mertensiothuria leucospilota</name>
    <dbReference type="NCBI Taxonomy" id="206669"/>
    <lineage>
        <taxon>Eukaryota</taxon>
        <taxon>Metazoa</taxon>
        <taxon>Echinodermata</taxon>
        <taxon>Eleutherozoa</taxon>
        <taxon>Echinozoa</taxon>
        <taxon>Holothuroidea</taxon>
        <taxon>Aspidochirotacea</taxon>
        <taxon>Aspidochirotida</taxon>
        <taxon>Holothuriidae</taxon>
        <taxon>Holothuria</taxon>
    </lineage>
</organism>
<feature type="domain" description="Sushi" evidence="8">
    <location>
        <begin position="148"/>
        <end position="205"/>
    </location>
</feature>
<dbReference type="SUPFAM" id="SSF57535">
    <property type="entry name" value="Complement control module/SCR domain"/>
    <property type="match status" value="2"/>
</dbReference>
<dbReference type="InterPro" id="IPR051277">
    <property type="entry name" value="SEZ6_CSMD_C4BPB_Regulators"/>
</dbReference>
<dbReference type="Pfam" id="PF23263">
    <property type="entry name" value="C8-3_MUC4"/>
    <property type="match status" value="1"/>
</dbReference>
<keyword evidence="10" id="KW-1185">Reference proteome</keyword>
<feature type="transmembrane region" description="Helical" evidence="7">
    <location>
        <begin position="271"/>
        <end position="297"/>
    </location>
</feature>
<feature type="disulfide bond" evidence="6">
    <location>
        <begin position="176"/>
        <end position="203"/>
    </location>
</feature>
<dbReference type="Proteomes" id="UP001152320">
    <property type="component" value="Unassembled WGS sequence"/>
</dbReference>
<feature type="domain" description="Sushi" evidence="8">
    <location>
        <begin position="207"/>
        <end position="263"/>
    </location>
</feature>
<dbReference type="OrthoDB" id="10050617at2759"/>
<protein>
    <submittedName>
        <fullName evidence="9">Sushi domain-containing protein 2</fullName>
    </submittedName>
</protein>
<evidence type="ECO:0000259" key="8">
    <source>
        <dbReference type="PROSITE" id="PS50923"/>
    </source>
</evidence>
<comment type="caution">
    <text evidence="9">The sequence shown here is derived from an EMBL/GenBank/DDBJ whole genome shotgun (WGS) entry which is preliminary data.</text>
</comment>
<comment type="caution">
    <text evidence="6">Lacks conserved residue(s) required for the propagation of feature annotation.</text>
</comment>
<evidence type="ECO:0000313" key="10">
    <source>
        <dbReference type="Proteomes" id="UP001152320"/>
    </source>
</evidence>
<dbReference type="CDD" id="cd00033">
    <property type="entry name" value="CCP"/>
    <property type="match status" value="2"/>
</dbReference>
<dbReference type="PROSITE" id="PS50923">
    <property type="entry name" value="SUSHI"/>
    <property type="match status" value="2"/>
</dbReference>
<dbReference type="GO" id="GO:0016020">
    <property type="term" value="C:membrane"/>
    <property type="evidence" value="ECO:0007669"/>
    <property type="project" value="UniProtKB-SubCell"/>
</dbReference>
<dbReference type="InterPro" id="IPR056619">
    <property type="entry name" value="C8-3_MUC4"/>
</dbReference>
<evidence type="ECO:0000256" key="5">
    <source>
        <dbReference type="ARBA" id="ARBA00023157"/>
    </source>
</evidence>
<dbReference type="PANTHER" id="PTHR45656">
    <property type="entry name" value="PROTEIN CBR-CLEC-78"/>
    <property type="match status" value="1"/>
</dbReference>
<evidence type="ECO:0000256" key="4">
    <source>
        <dbReference type="ARBA" id="ARBA00023136"/>
    </source>
</evidence>
<accession>A0A9Q0Y8H6</accession>
<keyword evidence="2" id="KW-0732">Signal</keyword>
<dbReference type="EMBL" id="JAIZAY010001491">
    <property type="protein sequence ID" value="KAJ8017558.1"/>
    <property type="molecule type" value="Genomic_DNA"/>
</dbReference>
<keyword evidence="7" id="KW-0812">Transmembrane</keyword>